<sequence>MVMDENFYTSAQKLSKNPLGILALFLVLTYAILAIITGFGQLDGLLKTILVAYLIIFPLVVLFVFYNLVVNHHSKLYAPTDFKDDKSFLKSMELNIKSLELSKEIDKTSEKIVQNDNLGNIKEEVTKVVFKSILTIYGGLTLKVLYYDLDGRVRFRFDKEKQIVTTIFDGIEIGGYKLDSFYEDYRDLHNKGIINISSFDPFEFTIANSAKPSIKELYEDTLKEFENQKSVPMISVKKK</sequence>
<dbReference type="Proteomes" id="UP000184310">
    <property type="component" value="Unassembled WGS sequence"/>
</dbReference>
<keyword evidence="1" id="KW-0812">Transmembrane</keyword>
<evidence type="ECO:0000256" key="1">
    <source>
        <dbReference type="SAM" id="Phobius"/>
    </source>
</evidence>
<feature type="transmembrane region" description="Helical" evidence="1">
    <location>
        <begin position="48"/>
        <end position="69"/>
    </location>
</feature>
<dbReference type="EMBL" id="FQZB01000009">
    <property type="protein sequence ID" value="SHJ53114.1"/>
    <property type="molecule type" value="Genomic_DNA"/>
</dbReference>
<accession>A0A1M6K2I6</accession>
<protein>
    <submittedName>
        <fullName evidence="2">Uncharacterized protein</fullName>
    </submittedName>
</protein>
<feature type="transmembrane region" description="Helical" evidence="1">
    <location>
        <begin position="21"/>
        <end position="42"/>
    </location>
</feature>
<keyword evidence="3" id="KW-1185">Reference proteome</keyword>
<proteinExistence type="predicted"/>
<dbReference type="AlphaFoldDB" id="A0A1M6K2I6"/>
<organism evidence="2 3">
    <name type="scientific">Clostridium cavendishii DSM 21758</name>
    <dbReference type="NCBI Taxonomy" id="1121302"/>
    <lineage>
        <taxon>Bacteria</taxon>
        <taxon>Bacillati</taxon>
        <taxon>Bacillota</taxon>
        <taxon>Clostridia</taxon>
        <taxon>Eubacteriales</taxon>
        <taxon>Clostridiaceae</taxon>
        <taxon>Clostridium</taxon>
    </lineage>
</organism>
<gene>
    <name evidence="2" type="ORF">SAMN02745163_02079</name>
</gene>
<evidence type="ECO:0000313" key="3">
    <source>
        <dbReference type="Proteomes" id="UP000184310"/>
    </source>
</evidence>
<keyword evidence="1" id="KW-0472">Membrane</keyword>
<reference evidence="2 3" key="1">
    <citation type="submission" date="2016-11" db="EMBL/GenBank/DDBJ databases">
        <authorList>
            <person name="Jaros S."/>
            <person name="Januszkiewicz K."/>
            <person name="Wedrychowicz H."/>
        </authorList>
    </citation>
    <scope>NUCLEOTIDE SEQUENCE [LARGE SCALE GENOMIC DNA]</scope>
    <source>
        <strain evidence="2 3">DSM 21758</strain>
    </source>
</reference>
<name>A0A1M6K2I6_9CLOT</name>
<dbReference type="STRING" id="1121302.SAMN02745163_02079"/>
<keyword evidence="1" id="KW-1133">Transmembrane helix</keyword>
<evidence type="ECO:0000313" key="2">
    <source>
        <dbReference type="EMBL" id="SHJ53114.1"/>
    </source>
</evidence>